<comment type="subcellular location">
    <subcellularLocation>
        <location evidence="1">Membrane</location>
        <topology evidence="1">Multi-pass membrane protein</topology>
    </subcellularLocation>
</comment>
<gene>
    <name evidence="11" type="ORF">P5673_013216</name>
</gene>
<evidence type="ECO:0000259" key="10">
    <source>
        <dbReference type="PROSITE" id="PS50262"/>
    </source>
</evidence>
<dbReference type="PANTHER" id="PTHR45695:SF9">
    <property type="entry name" value="LEUCOKININ RECEPTOR"/>
    <property type="match status" value="1"/>
</dbReference>
<dbReference type="InterPro" id="IPR017452">
    <property type="entry name" value="GPCR_Rhodpsn_7TM"/>
</dbReference>
<keyword evidence="5 9" id="KW-0472">Membrane</keyword>
<dbReference type="SUPFAM" id="SSF81321">
    <property type="entry name" value="Family A G protein-coupled receptor-like"/>
    <property type="match status" value="1"/>
</dbReference>
<feature type="transmembrane region" description="Helical" evidence="9">
    <location>
        <begin position="115"/>
        <end position="136"/>
    </location>
</feature>
<protein>
    <submittedName>
        <fullName evidence="11">RYamide receptor</fullName>
    </submittedName>
</protein>
<keyword evidence="4 8" id="KW-0297">G-protein coupled receptor</keyword>
<dbReference type="PROSITE" id="PS00237">
    <property type="entry name" value="G_PROTEIN_RECEP_F1_1"/>
    <property type="match status" value="1"/>
</dbReference>
<feature type="domain" description="G-protein coupled receptors family 1 profile" evidence="10">
    <location>
        <begin position="43"/>
        <end position="312"/>
    </location>
</feature>
<dbReference type="SMART" id="SM01381">
    <property type="entry name" value="7TM_GPCR_Srsx"/>
    <property type="match status" value="1"/>
</dbReference>
<dbReference type="Gene3D" id="1.20.1070.10">
    <property type="entry name" value="Rhodopsin 7-helix transmembrane proteins"/>
    <property type="match status" value="1"/>
</dbReference>
<dbReference type="GO" id="GO:0005886">
    <property type="term" value="C:plasma membrane"/>
    <property type="evidence" value="ECO:0007669"/>
    <property type="project" value="TreeGrafter"/>
</dbReference>
<sequence>MTNDSVTANDSRSLDPPCAKHLTELFVGETFGYVLLIIVAVTGNSLIGLIVFKTKSMRKTINYLIVNMAMSDLLLPIFAFSRKMANMYVGHWLIGGPFGMALCKLVYFFQDVSTVVSIQSLILIAVDRFGAVVFPFRPPLISSRLCPYYILATWIIGMACHCVYFFARQLISIEGKIYCKLMWNDAFGENSSLSLYFVSMFLILVVVPFSVMTILYSVIIVKVKSQKLPGGENVIPIEQDKRRAKNERNVLNMALAILLGFALCWAPSNVLGFLTFFVWGTKNAPKSCALKIFRSFALFMAYANSAINPGICFFFSENYRRALKNIFTCCPENLNCSCCDVKRNHTWNVKDVSEKESVEIVTMTSLAKDSGLCIRPNEKPY</sequence>
<dbReference type="InterPro" id="IPR000276">
    <property type="entry name" value="GPCR_Rhodpsn"/>
</dbReference>
<feature type="transmembrane region" description="Helical" evidence="9">
    <location>
        <begin position="88"/>
        <end position="109"/>
    </location>
</feature>
<dbReference type="PROSITE" id="PS50262">
    <property type="entry name" value="G_PROTEIN_RECEP_F1_2"/>
    <property type="match status" value="1"/>
</dbReference>
<feature type="transmembrane region" description="Helical" evidence="9">
    <location>
        <begin position="148"/>
        <end position="167"/>
    </location>
</feature>
<evidence type="ECO:0000256" key="5">
    <source>
        <dbReference type="ARBA" id="ARBA00023136"/>
    </source>
</evidence>
<proteinExistence type="inferred from homology"/>
<evidence type="ECO:0000313" key="11">
    <source>
        <dbReference type="EMBL" id="KAK2563502.1"/>
    </source>
</evidence>
<dbReference type="EMBL" id="JARQWQ010000025">
    <property type="protein sequence ID" value="KAK2563502.1"/>
    <property type="molecule type" value="Genomic_DNA"/>
</dbReference>
<keyword evidence="12" id="KW-1185">Reference proteome</keyword>
<accession>A0AAD9QLM4</accession>
<evidence type="ECO:0000256" key="9">
    <source>
        <dbReference type="SAM" id="Phobius"/>
    </source>
</evidence>
<keyword evidence="7 8" id="KW-0807">Transducer</keyword>
<dbReference type="CDD" id="cd00637">
    <property type="entry name" value="7tm_classA_rhodopsin-like"/>
    <property type="match status" value="1"/>
</dbReference>
<keyword evidence="2 8" id="KW-0812">Transmembrane</keyword>
<reference evidence="11" key="1">
    <citation type="journal article" date="2023" name="G3 (Bethesda)">
        <title>Whole genome assembly and annotation of the endangered Caribbean coral Acropora cervicornis.</title>
        <authorList>
            <person name="Selwyn J.D."/>
            <person name="Vollmer S.V."/>
        </authorList>
    </citation>
    <scope>NUCLEOTIDE SEQUENCE</scope>
    <source>
        <strain evidence="11">K2</strain>
    </source>
</reference>
<keyword evidence="6 8" id="KW-0675">Receptor</keyword>
<comment type="similarity">
    <text evidence="8">Belongs to the G-protein coupled receptor 1 family.</text>
</comment>
<dbReference type="GO" id="GO:0004930">
    <property type="term" value="F:G protein-coupled receptor activity"/>
    <property type="evidence" value="ECO:0007669"/>
    <property type="project" value="UniProtKB-KW"/>
</dbReference>
<name>A0AAD9QLM4_ACRCE</name>
<dbReference type="FunFam" id="1.20.1070.10:FF:000291">
    <property type="entry name" value="Predicted protein"/>
    <property type="match status" value="1"/>
</dbReference>
<dbReference type="Proteomes" id="UP001249851">
    <property type="component" value="Unassembled WGS sequence"/>
</dbReference>
<evidence type="ECO:0000256" key="7">
    <source>
        <dbReference type="ARBA" id="ARBA00023224"/>
    </source>
</evidence>
<comment type="caution">
    <text evidence="11">The sequence shown here is derived from an EMBL/GenBank/DDBJ whole genome shotgun (WGS) entry which is preliminary data.</text>
</comment>
<evidence type="ECO:0000256" key="6">
    <source>
        <dbReference type="ARBA" id="ARBA00023170"/>
    </source>
</evidence>
<evidence type="ECO:0000256" key="4">
    <source>
        <dbReference type="ARBA" id="ARBA00023040"/>
    </source>
</evidence>
<dbReference type="Pfam" id="PF00001">
    <property type="entry name" value="7tm_1"/>
    <property type="match status" value="1"/>
</dbReference>
<dbReference type="AlphaFoldDB" id="A0AAD9QLM4"/>
<evidence type="ECO:0000256" key="8">
    <source>
        <dbReference type="RuleBase" id="RU000688"/>
    </source>
</evidence>
<evidence type="ECO:0000256" key="1">
    <source>
        <dbReference type="ARBA" id="ARBA00004141"/>
    </source>
</evidence>
<feature type="transmembrane region" description="Helical" evidence="9">
    <location>
        <begin position="31"/>
        <end position="52"/>
    </location>
</feature>
<feature type="transmembrane region" description="Helical" evidence="9">
    <location>
        <begin position="193"/>
        <end position="219"/>
    </location>
</feature>
<reference evidence="11" key="2">
    <citation type="journal article" date="2023" name="Science">
        <title>Genomic signatures of disease resistance in endangered staghorn corals.</title>
        <authorList>
            <person name="Vollmer S.V."/>
            <person name="Selwyn J.D."/>
            <person name="Despard B.A."/>
            <person name="Roesel C.L."/>
        </authorList>
    </citation>
    <scope>NUCLEOTIDE SEQUENCE</scope>
    <source>
        <strain evidence="11">K2</strain>
    </source>
</reference>
<dbReference type="PRINTS" id="PR00237">
    <property type="entry name" value="GPCRRHODOPSN"/>
</dbReference>
<evidence type="ECO:0000256" key="2">
    <source>
        <dbReference type="ARBA" id="ARBA00022692"/>
    </source>
</evidence>
<organism evidence="11 12">
    <name type="scientific">Acropora cervicornis</name>
    <name type="common">Staghorn coral</name>
    <dbReference type="NCBI Taxonomy" id="6130"/>
    <lineage>
        <taxon>Eukaryota</taxon>
        <taxon>Metazoa</taxon>
        <taxon>Cnidaria</taxon>
        <taxon>Anthozoa</taxon>
        <taxon>Hexacorallia</taxon>
        <taxon>Scleractinia</taxon>
        <taxon>Astrocoeniina</taxon>
        <taxon>Acroporidae</taxon>
        <taxon>Acropora</taxon>
    </lineage>
</organism>
<keyword evidence="3 9" id="KW-1133">Transmembrane helix</keyword>
<feature type="transmembrane region" description="Helical" evidence="9">
    <location>
        <begin position="292"/>
        <end position="315"/>
    </location>
</feature>
<dbReference type="PANTHER" id="PTHR45695">
    <property type="entry name" value="LEUCOKININ RECEPTOR-RELATED"/>
    <property type="match status" value="1"/>
</dbReference>
<evidence type="ECO:0000256" key="3">
    <source>
        <dbReference type="ARBA" id="ARBA00022989"/>
    </source>
</evidence>
<evidence type="ECO:0000313" key="12">
    <source>
        <dbReference type="Proteomes" id="UP001249851"/>
    </source>
</evidence>
<feature type="transmembrane region" description="Helical" evidence="9">
    <location>
        <begin position="250"/>
        <end position="280"/>
    </location>
</feature>